<dbReference type="GO" id="GO:0016020">
    <property type="term" value="C:membrane"/>
    <property type="evidence" value="ECO:0007669"/>
    <property type="project" value="UniProtKB-SubCell"/>
</dbReference>
<comment type="similarity">
    <text evidence="2">Belongs to the patched family.</text>
</comment>
<dbReference type="PANTHER" id="PTHR10796:SF92">
    <property type="entry name" value="PATCHED-RELATED, ISOFORM A"/>
    <property type="match status" value="1"/>
</dbReference>
<feature type="transmembrane region" description="Helical" evidence="7">
    <location>
        <begin position="272"/>
        <end position="296"/>
    </location>
</feature>
<keyword evidence="4 7" id="KW-1133">Transmembrane helix</keyword>
<feature type="non-terminal residue" evidence="9">
    <location>
        <position position="1"/>
    </location>
</feature>
<evidence type="ECO:0000313" key="9">
    <source>
        <dbReference type="EMBL" id="KAK7479950.1"/>
    </source>
</evidence>
<accession>A0ABD0JZE7</accession>
<name>A0ABD0JZE7_9CAEN</name>
<feature type="transmembrane region" description="Helical" evidence="7">
    <location>
        <begin position="377"/>
        <end position="402"/>
    </location>
</feature>
<protein>
    <recommendedName>
        <fullName evidence="8">SSD domain-containing protein</fullName>
    </recommendedName>
</protein>
<dbReference type="EMBL" id="JACVVK020000291">
    <property type="protein sequence ID" value="KAK7479950.1"/>
    <property type="molecule type" value="Genomic_DNA"/>
</dbReference>
<evidence type="ECO:0000256" key="6">
    <source>
        <dbReference type="ARBA" id="ARBA00023180"/>
    </source>
</evidence>
<dbReference type="SUPFAM" id="SSF82866">
    <property type="entry name" value="Multidrug efflux transporter AcrB transmembrane domain"/>
    <property type="match status" value="2"/>
</dbReference>
<dbReference type="InterPro" id="IPR003392">
    <property type="entry name" value="PTHD_SSD"/>
</dbReference>
<evidence type="ECO:0000256" key="4">
    <source>
        <dbReference type="ARBA" id="ARBA00022989"/>
    </source>
</evidence>
<evidence type="ECO:0000259" key="8">
    <source>
        <dbReference type="PROSITE" id="PS50156"/>
    </source>
</evidence>
<feature type="transmembrane region" description="Helical" evidence="7">
    <location>
        <begin position="302"/>
        <end position="326"/>
    </location>
</feature>
<sequence>VLFTDNTGETFSQMSTNEHNMGAAVILKYKNASNLLTPTTLTRIRKIVQQIENISYVISVDIVVPNNTADVTSLGLNVTSDGLVTSENYVTKEEYEYKEGKLGWRKDVKVMTIKRLVTWNDVCARLQRKCQTEGGFFVSERFEEEYRQGNVQYPFWDSPWGAFDVTRVIGDPTVTDNGTLLAAGAVRLIFYLRRDNQHYKRLSLEWENRFVEATADMNFGDLEEAHGSSYSLSQELDRGTRGDLYLFALTFVMMIAYASVVTCGGDCVESRALLAIGGVVAAVLGISASLGLVSLLGVPFVNIAGCMPFLVLGIGVDDMFLLMAAWSGTLGNRDLSIPERLGSTIRAAGIGITITSLTDGLAFAVGTVSVFESVRNFCFYTGVAVFGCYVCNLTFLAGCMALHGRRVYSGRHTVTCRKVKLRHELKAEGGSSLGVLCCSGNIPEKNGADESLCERAPRLLLPRLVLWRPMKIVIFICFAGFLGVSIWGASGLEQGLRIKNLVLPTSYYYKYNTWEEDIFGTTFPISFVIDQPLDYTDEKASTELKELFDKARDDPDINHLTLFCWLVDYYLSPYFTTTSNKDFVDNLRFKFLPENPQYQNDIVIDEDSDVITASRCHVFTRDAKESTRQAGIMLRMRKLAEESDLNVFAFQPAFVYFEQYAAIVPNTLFTVGVTLAAMCVVSFFLLAHPLMVCLVLFNVVMIVIGIFGFMSLWGLTLSSVTMIHLIMSVGFSVDFSAHVCAAYMTSLECTRHARARQALTHASGPILNGGLSSLVGISVLCVSDSYIFQSFFKIMFLVILFGVLHAVFLMPVILSLVGPELKMPSGSDVREQTITVPSAPPTNASVSNYGTLGEDATNSGTVPGSVSKVELWLGSAKCFDNKAFVE</sequence>
<gene>
    <name evidence="9" type="ORF">BaRGS_00028777</name>
</gene>
<dbReference type="AlphaFoldDB" id="A0ABD0JZE7"/>
<feature type="transmembrane region" description="Helical" evidence="7">
    <location>
        <begin position="244"/>
        <end position="265"/>
    </location>
</feature>
<proteinExistence type="inferred from homology"/>
<keyword evidence="5 7" id="KW-0472">Membrane</keyword>
<keyword evidence="6" id="KW-0325">Glycoprotein</keyword>
<dbReference type="PANTHER" id="PTHR10796">
    <property type="entry name" value="PATCHED-RELATED"/>
    <property type="match status" value="1"/>
</dbReference>
<keyword evidence="3 7" id="KW-0812">Transmembrane</keyword>
<evidence type="ECO:0000313" key="10">
    <source>
        <dbReference type="Proteomes" id="UP001519460"/>
    </source>
</evidence>
<feature type="domain" description="SSD" evidence="8">
    <location>
        <begin position="243"/>
        <end position="402"/>
    </location>
</feature>
<feature type="transmembrane region" description="Helical" evidence="7">
    <location>
        <begin position="766"/>
        <end position="788"/>
    </location>
</feature>
<feature type="transmembrane region" description="Helical" evidence="7">
    <location>
        <begin position="694"/>
        <end position="716"/>
    </location>
</feature>
<feature type="transmembrane region" description="Helical" evidence="7">
    <location>
        <begin position="722"/>
        <end position="745"/>
    </location>
</feature>
<keyword evidence="10" id="KW-1185">Reference proteome</keyword>
<reference evidence="9 10" key="1">
    <citation type="journal article" date="2023" name="Sci. Data">
        <title>Genome assembly of the Korean intertidal mud-creeper Batillaria attramentaria.</title>
        <authorList>
            <person name="Patra A.K."/>
            <person name="Ho P.T."/>
            <person name="Jun S."/>
            <person name="Lee S.J."/>
            <person name="Kim Y."/>
            <person name="Won Y.J."/>
        </authorList>
    </citation>
    <scope>NUCLEOTIDE SEQUENCE [LARGE SCALE GENOMIC DNA]</scope>
    <source>
        <strain evidence="9">Wonlab-2016</strain>
    </source>
</reference>
<feature type="transmembrane region" description="Helical" evidence="7">
    <location>
        <begin position="794"/>
        <end position="817"/>
    </location>
</feature>
<evidence type="ECO:0000256" key="1">
    <source>
        <dbReference type="ARBA" id="ARBA00004141"/>
    </source>
</evidence>
<organism evidence="9 10">
    <name type="scientific">Batillaria attramentaria</name>
    <dbReference type="NCBI Taxonomy" id="370345"/>
    <lineage>
        <taxon>Eukaryota</taxon>
        <taxon>Metazoa</taxon>
        <taxon>Spiralia</taxon>
        <taxon>Lophotrochozoa</taxon>
        <taxon>Mollusca</taxon>
        <taxon>Gastropoda</taxon>
        <taxon>Caenogastropoda</taxon>
        <taxon>Sorbeoconcha</taxon>
        <taxon>Cerithioidea</taxon>
        <taxon>Batillariidae</taxon>
        <taxon>Batillaria</taxon>
    </lineage>
</organism>
<feature type="transmembrane region" description="Helical" evidence="7">
    <location>
        <begin position="472"/>
        <end position="490"/>
    </location>
</feature>
<evidence type="ECO:0000256" key="3">
    <source>
        <dbReference type="ARBA" id="ARBA00022692"/>
    </source>
</evidence>
<comment type="subcellular location">
    <subcellularLocation>
        <location evidence="1">Membrane</location>
        <topology evidence="1">Multi-pass membrane protein</topology>
    </subcellularLocation>
</comment>
<comment type="caution">
    <text evidence="9">The sequence shown here is derived from an EMBL/GenBank/DDBJ whole genome shotgun (WGS) entry which is preliminary data.</text>
</comment>
<evidence type="ECO:0000256" key="2">
    <source>
        <dbReference type="ARBA" id="ARBA00005585"/>
    </source>
</evidence>
<dbReference type="PROSITE" id="PS50156">
    <property type="entry name" value="SSD"/>
    <property type="match status" value="1"/>
</dbReference>
<evidence type="ECO:0000256" key="7">
    <source>
        <dbReference type="SAM" id="Phobius"/>
    </source>
</evidence>
<dbReference type="InterPro" id="IPR000731">
    <property type="entry name" value="SSD"/>
</dbReference>
<dbReference type="InterPro" id="IPR051697">
    <property type="entry name" value="Patched_domain-protein"/>
</dbReference>
<evidence type="ECO:0000256" key="5">
    <source>
        <dbReference type="ARBA" id="ARBA00023136"/>
    </source>
</evidence>
<dbReference type="Pfam" id="PF02460">
    <property type="entry name" value="Patched"/>
    <property type="match status" value="1"/>
</dbReference>
<dbReference type="Gene3D" id="1.20.1640.10">
    <property type="entry name" value="Multidrug efflux transporter AcrB transmembrane domain"/>
    <property type="match status" value="2"/>
</dbReference>
<feature type="transmembrane region" description="Helical" evidence="7">
    <location>
        <begin position="347"/>
        <end position="371"/>
    </location>
</feature>
<feature type="transmembrane region" description="Helical" evidence="7">
    <location>
        <begin position="668"/>
        <end position="687"/>
    </location>
</feature>
<dbReference type="Proteomes" id="UP001519460">
    <property type="component" value="Unassembled WGS sequence"/>
</dbReference>